<gene>
    <name evidence="2" type="ORF">DFH05DRAFT_82103</name>
</gene>
<evidence type="ECO:0000313" key="2">
    <source>
        <dbReference type="EMBL" id="KAJ3750459.1"/>
    </source>
</evidence>
<feature type="region of interest" description="Disordered" evidence="1">
    <location>
        <begin position="39"/>
        <end position="131"/>
    </location>
</feature>
<evidence type="ECO:0000313" key="3">
    <source>
        <dbReference type="Proteomes" id="UP001142393"/>
    </source>
</evidence>
<feature type="compositionally biased region" description="Basic and acidic residues" evidence="1">
    <location>
        <begin position="59"/>
        <end position="77"/>
    </location>
</feature>
<dbReference type="EMBL" id="JANVFU010000001">
    <property type="protein sequence ID" value="KAJ3750459.1"/>
    <property type="molecule type" value="Genomic_DNA"/>
</dbReference>
<accession>A0A9W8U306</accession>
<evidence type="ECO:0000256" key="1">
    <source>
        <dbReference type="SAM" id="MobiDB-lite"/>
    </source>
</evidence>
<comment type="caution">
    <text evidence="2">The sequence shown here is derived from an EMBL/GenBank/DDBJ whole genome shotgun (WGS) entry which is preliminary data.</text>
</comment>
<dbReference type="AlphaFoldDB" id="A0A9W8U306"/>
<feature type="compositionally biased region" description="Polar residues" evidence="1">
    <location>
        <begin position="119"/>
        <end position="129"/>
    </location>
</feature>
<feature type="region of interest" description="Disordered" evidence="1">
    <location>
        <begin position="528"/>
        <end position="569"/>
    </location>
</feature>
<organism evidence="2 3">
    <name type="scientific">Lentinula detonsa</name>
    <dbReference type="NCBI Taxonomy" id="2804962"/>
    <lineage>
        <taxon>Eukaryota</taxon>
        <taxon>Fungi</taxon>
        <taxon>Dikarya</taxon>
        <taxon>Basidiomycota</taxon>
        <taxon>Agaricomycotina</taxon>
        <taxon>Agaricomycetes</taxon>
        <taxon>Agaricomycetidae</taxon>
        <taxon>Agaricales</taxon>
        <taxon>Marasmiineae</taxon>
        <taxon>Omphalotaceae</taxon>
        <taxon>Lentinula</taxon>
    </lineage>
</organism>
<feature type="compositionally biased region" description="Low complexity" evidence="1">
    <location>
        <begin position="87"/>
        <end position="99"/>
    </location>
</feature>
<feature type="compositionally biased region" description="Acidic residues" evidence="1">
    <location>
        <begin position="535"/>
        <end position="569"/>
    </location>
</feature>
<name>A0A9W8U306_9AGAR</name>
<reference evidence="2 3" key="1">
    <citation type="journal article" date="2023" name="Proc. Natl. Acad. Sci. U.S.A.">
        <title>A global phylogenomic analysis of the shiitake genus Lentinula.</title>
        <authorList>
            <person name="Sierra-Patev S."/>
            <person name="Min B."/>
            <person name="Naranjo-Ortiz M."/>
            <person name="Looney B."/>
            <person name="Konkel Z."/>
            <person name="Slot J.C."/>
            <person name="Sakamoto Y."/>
            <person name="Steenwyk J.L."/>
            <person name="Rokas A."/>
            <person name="Carro J."/>
            <person name="Camarero S."/>
            <person name="Ferreira P."/>
            <person name="Molpeceres G."/>
            <person name="Ruiz-Duenas F.J."/>
            <person name="Serrano A."/>
            <person name="Henrissat B."/>
            <person name="Drula E."/>
            <person name="Hughes K.W."/>
            <person name="Mata J.L."/>
            <person name="Ishikawa N.K."/>
            <person name="Vargas-Isla R."/>
            <person name="Ushijima S."/>
            <person name="Smith C.A."/>
            <person name="Donoghue J."/>
            <person name="Ahrendt S."/>
            <person name="Andreopoulos W."/>
            <person name="He G."/>
            <person name="LaButti K."/>
            <person name="Lipzen A."/>
            <person name="Ng V."/>
            <person name="Riley R."/>
            <person name="Sandor L."/>
            <person name="Barry K."/>
            <person name="Martinez A.T."/>
            <person name="Xiao Y."/>
            <person name="Gibbons J.G."/>
            <person name="Terashima K."/>
            <person name="Grigoriev I.V."/>
            <person name="Hibbett D."/>
        </authorList>
    </citation>
    <scope>NUCLEOTIDE SEQUENCE [LARGE SCALE GENOMIC DNA]</scope>
    <source>
        <strain evidence="2 3">TFB7810</strain>
    </source>
</reference>
<sequence>MLRVTCFARGSCRVFFEYKPLSLLPINCHCLSPMSFSASTNNAQAPYSSPTSALGKKRYREESDRDDSSSPRKEAKNTKKNRSNHLSSQSSPSSSGQSSTNLAGDANNAPADSFPNAINRPSQHSSSPATGRKVYHVFRKDLEEATGGVARFKVALQAHVRLLSLALTADKVPQCPSVETVLNFETKVLANSSPQSLLERTFLQVNPQSEAVRQNFLQLRNLTQALPGGSIGSKIATISENQVRLIFARVSSVGLNSWTPDFLGSVSSLWNELHESIALDTFRQACMNRAYETFGVEMKFVLNSELAIGLYRNFVFHHLLNNIRKEQKNPGAVQKELDLSKVYKRRKHRAEERLKYLEMLKWNPRISTILSSPSCHSDDEDSPDKKEFFRLLLPLRNPKVTVFVEHLDDYRNKTRAYDHCRNAYKEIPRVPHPLGKISSFAHKLPKPVDPDEDDNADKEKPDVALDWFDPVQFNELPPHIRFRYRNCPIALPPAQFTGGTDWQKMKNKHFMKKYGNSVKSLYKIPTKEEINGVNDDGEETDWEGDSSVETDDEEEDDENAEAEAEAMQE</sequence>
<keyword evidence="3" id="KW-1185">Reference proteome</keyword>
<protein>
    <submittedName>
        <fullName evidence="2">Uncharacterized protein</fullName>
    </submittedName>
</protein>
<feature type="compositionally biased region" description="Polar residues" evidence="1">
    <location>
        <begin position="39"/>
        <end position="52"/>
    </location>
</feature>
<dbReference type="Proteomes" id="UP001142393">
    <property type="component" value="Unassembled WGS sequence"/>
</dbReference>
<proteinExistence type="predicted"/>